<dbReference type="InterPro" id="IPR057952">
    <property type="entry name" value="Rv2743c-like"/>
</dbReference>
<evidence type="ECO:0000256" key="1">
    <source>
        <dbReference type="SAM" id="Phobius"/>
    </source>
</evidence>
<feature type="transmembrane region" description="Helical" evidence="1">
    <location>
        <begin position="21"/>
        <end position="41"/>
    </location>
</feature>
<keyword evidence="1" id="KW-1133">Transmembrane helix</keyword>
<proteinExistence type="predicted"/>
<keyword evidence="1" id="KW-0472">Membrane</keyword>
<comment type="caution">
    <text evidence="2">The sequence shown here is derived from an EMBL/GenBank/DDBJ whole genome shotgun (WGS) entry which is preliminary data.</text>
</comment>
<feature type="transmembrane region" description="Helical" evidence="1">
    <location>
        <begin position="47"/>
        <end position="65"/>
    </location>
</feature>
<organism evidence="2 3">
    <name type="scientific">Luedemannella flava</name>
    <dbReference type="NCBI Taxonomy" id="349316"/>
    <lineage>
        <taxon>Bacteria</taxon>
        <taxon>Bacillati</taxon>
        <taxon>Actinomycetota</taxon>
        <taxon>Actinomycetes</taxon>
        <taxon>Micromonosporales</taxon>
        <taxon>Micromonosporaceae</taxon>
        <taxon>Luedemannella</taxon>
    </lineage>
</organism>
<accession>A0ABN2LCR9</accession>
<gene>
    <name evidence="2" type="ORF">GCM10009682_00390</name>
</gene>
<sequence length="256" mass="27867">MFDERARYCRRLRRLRRATRRWSVLAGVLTGAATVLTPYAGLSVIDGAWAAAAGGAVVLAGWRWADYRALAGQPVPPVADPTTVAHRTRLRIEEWVGAVPGGRDVLTQLRRHGNTRHVRNTAVTPGWRRLDRAVDILADLPMPREGPAATAATQAAVAERDLRDLARRAAGLQRALPYGTPGHDLGRAHDALVAEFEQGVTAYETLVAATAAYLAEEGRATPQQPTLDQLTEATELLRGTTEGFVELRATPVTFRR</sequence>
<dbReference type="RefSeq" id="WP_344124939.1">
    <property type="nucleotide sequence ID" value="NZ_BAAALT010000001.1"/>
</dbReference>
<name>A0ABN2LCR9_9ACTN</name>
<keyword evidence="3" id="KW-1185">Reference proteome</keyword>
<dbReference type="Proteomes" id="UP001500218">
    <property type="component" value="Unassembled WGS sequence"/>
</dbReference>
<dbReference type="NCBIfam" id="NF047839">
    <property type="entry name" value="PspM_Rv2743c"/>
    <property type="match status" value="1"/>
</dbReference>
<evidence type="ECO:0000313" key="3">
    <source>
        <dbReference type="Proteomes" id="UP001500218"/>
    </source>
</evidence>
<dbReference type="Pfam" id="PF25587">
    <property type="entry name" value="Rv2743c"/>
    <property type="match status" value="1"/>
</dbReference>
<evidence type="ECO:0000313" key="2">
    <source>
        <dbReference type="EMBL" id="GAA1782054.1"/>
    </source>
</evidence>
<protein>
    <submittedName>
        <fullName evidence="2">Uncharacterized protein</fullName>
    </submittedName>
</protein>
<dbReference type="EMBL" id="BAAALT010000001">
    <property type="protein sequence ID" value="GAA1782054.1"/>
    <property type="molecule type" value="Genomic_DNA"/>
</dbReference>
<keyword evidence="1" id="KW-0812">Transmembrane</keyword>
<reference evidence="2 3" key="1">
    <citation type="journal article" date="2019" name="Int. J. Syst. Evol. Microbiol.">
        <title>The Global Catalogue of Microorganisms (GCM) 10K type strain sequencing project: providing services to taxonomists for standard genome sequencing and annotation.</title>
        <authorList>
            <consortium name="The Broad Institute Genomics Platform"/>
            <consortium name="The Broad Institute Genome Sequencing Center for Infectious Disease"/>
            <person name="Wu L."/>
            <person name="Ma J."/>
        </authorList>
    </citation>
    <scope>NUCLEOTIDE SEQUENCE [LARGE SCALE GENOMIC DNA]</scope>
    <source>
        <strain evidence="2 3">JCM 13250</strain>
    </source>
</reference>